<sequence length="384" mass="42895">MPPTHANLTANSKAKAKAQWLKPTVRPQLNWRRSRRKTRAEAQGSTPAALADEKVEELILGSPLLDHVGYVQEDVRSNIERWSMLGGTLRQQLGFDDVMTPTESKRIYHYYLPTAMWIEKQLAEHRNKWMEQGNEGPPPPLVLGVSAPQGCGKTTLVGQLEQLFNANGMATATVSIDDFYLTASEQVAVAEESKGNPLLQYRGNAGTHDLQLAIETINKLKTLTTAGSSCSLARYDKSLNQGRGDRAPESEWPVVSGPLSLVLLEGWMLGFRPRQEQAVEAVTPDLLPVNEALKSYAELDALMDSWLVVKVGDPQWVYKWRLQAEKMMRDSGKPGLTDEEVADFVSRFIPAYEAYLTELYQQGPVGSSKESMLYIQIDQDRNVY</sequence>
<dbReference type="GO" id="GO:0005525">
    <property type="term" value="F:GTP binding"/>
    <property type="evidence" value="ECO:0007669"/>
    <property type="project" value="UniProtKB-KW"/>
</dbReference>
<proteinExistence type="predicted"/>
<reference evidence="4" key="1">
    <citation type="submission" date="2021-01" db="EMBL/GenBank/DDBJ databases">
        <authorList>
            <person name="Corre E."/>
            <person name="Pelletier E."/>
            <person name="Niang G."/>
            <person name="Scheremetjew M."/>
            <person name="Finn R."/>
            <person name="Kale V."/>
            <person name="Holt S."/>
            <person name="Cochrane G."/>
            <person name="Meng A."/>
            <person name="Brown T."/>
            <person name="Cohen L."/>
        </authorList>
    </citation>
    <scope>NUCLEOTIDE SEQUENCE</scope>
    <source>
        <strain evidence="4">CCMP1897</strain>
    </source>
</reference>
<dbReference type="InterPro" id="IPR000897">
    <property type="entry name" value="SRP54_GTPase_dom"/>
</dbReference>
<dbReference type="EMBL" id="HBIS01002653">
    <property type="protein sequence ID" value="CAE0608547.1"/>
    <property type="molecule type" value="Transcribed_RNA"/>
</dbReference>
<dbReference type="AlphaFoldDB" id="A0A7S3UC95"/>
<dbReference type="SUPFAM" id="SSF52540">
    <property type="entry name" value="P-loop containing nucleoside triphosphate hydrolases"/>
    <property type="match status" value="1"/>
</dbReference>
<accession>A0A7S3UC95</accession>
<evidence type="ECO:0000313" key="4">
    <source>
        <dbReference type="EMBL" id="CAE0608547.1"/>
    </source>
</evidence>
<dbReference type="Gene3D" id="3.40.50.300">
    <property type="entry name" value="P-loop containing nucleotide triphosphate hydrolases"/>
    <property type="match status" value="1"/>
</dbReference>
<protein>
    <recommendedName>
        <fullName evidence="3">SRP54-type proteins GTP-binding domain-containing protein</fullName>
    </recommendedName>
</protein>
<organism evidence="4">
    <name type="scientific">Picocystis salinarum</name>
    <dbReference type="NCBI Taxonomy" id="88271"/>
    <lineage>
        <taxon>Eukaryota</taxon>
        <taxon>Viridiplantae</taxon>
        <taxon>Chlorophyta</taxon>
        <taxon>Picocystophyceae</taxon>
        <taxon>Picocystales</taxon>
        <taxon>Picocystaceae</taxon>
        <taxon>Picocystis</taxon>
    </lineage>
</organism>
<evidence type="ECO:0000256" key="2">
    <source>
        <dbReference type="ARBA" id="ARBA00023134"/>
    </source>
</evidence>
<name>A0A7S3UC95_9CHLO</name>
<keyword evidence="2" id="KW-0342">GTP-binding</keyword>
<evidence type="ECO:0000256" key="1">
    <source>
        <dbReference type="ARBA" id="ARBA00022741"/>
    </source>
</evidence>
<gene>
    <name evidence="4" type="ORF">PSAL00342_LOCUS2364</name>
</gene>
<feature type="domain" description="SRP54-type proteins GTP-binding" evidence="3">
    <location>
        <begin position="148"/>
        <end position="221"/>
    </location>
</feature>
<dbReference type="InterPro" id="IPR027417">
    <property type="entry name" value="P-loop_NTPase"/>
</dbReference>
<keyword evidence="1" id="KW-0547">Nucleotide-binding</keyword>
<dbReference type="PANTHER" id="PTHR10285">
    <property type="entry name" value="URIDINE KINASE"/>
    <property type="match status" value="1"/>
</dbReference>
<dbReference type="GO" id="GO:0006614">
    <property type="term" value="P:SRP-dependent cotranslational protein targeting to membrane"/>
    <property type="evidence" value="ECO:0007669"/>
    <property type="project" value="InterPro"/>
</dbReference>
<evidence type="ECO:0000259" key="3">
    <source>
        <dbReference type="Pfam" id="PF00448"/>
    </source>
</evidence>
<dbReference type="Pfam" id="PF00448">
    <property type="entry name" value="SRP54"/>
    <property type="match status" value="1"/>
</dbReference>